<feature type="compositionally biased region" description="Polar residues" evidence="1">
    <location>
        <begin position="17"/>
        <end position="31"/>
    </location>
</feature>
<keyword evidence="3" id="KW-1185">Reference proteome</keyword>
<evidence type="ECO:0000313" key="2">
    <source>
        <dbReference type="EnsemblMetazoa" id="GPAI046129-PA"/>
    </source>
</evidence>
<dbReference type="AlphaFoldDB" id="A0A1B0AHN8"/>
<accession>A0A1B0AHN8</accession>
<proteinExistence type="predicted"/>
<dbReference type="Proteomes" id="UP000092445">
    <property type="component" value="Unassembled WGS sequence"/>
</dbReference>
<reference evidence="2" key="2">
    <citation type="submission" date="2020-05" db="UniProtKB">
        <authorList>
            <consortium name="EnsemblMetazoa"/>
        </authorList>
    </citation>
    <scope>IDENTIFICATION</scope>
    <source>
        <strain evidence="2">IAEA</strain>
    </source>
</reference>
<evidence type="ECO:0000256" key="1">
    <source>
        <dbReference type="SAM" id="MobiDB-lite"/>
    </source>
</evidence>
<dbReference type="EnsemblMetazoa" id="GPAI046129-RA">
    <property type="protein sequence ID" value="GPAI046129-PA"/>
    <property type="gene ID" value="GPAI046129"/>
</dbReference>
<protein>
    <submittedName>
        <fullName evidence="2">Uncharacterized protein</fullName>
    </submittedName>
</protein>
<reference evidence="3" key="1">
    <citation type="submission" date="2014-03" db="EMBL/GenBank/DDBJ databases">
        <authorList>
            <person name="Aksoy S."/>
            <person name="Warren W."/>
            <person name="Wilson R.K."/>
        </authorList>
    </citation>
    <scope>NUCLEOTIDE SEQUENCE [LARGE SCALE GENOMIC DNA]</scope>
    <source>
        <strain evidence="3">IAEA</strain>
    </source>
</reference>
<organism evidence="2 3">
    <name type="scientific">Glossina pallidipes</name>
    <name type="common">Tsetse fly</name>
    <dbReference type="NCBI Taxonomy" id="7398"/>
    <lineage>
        <taxon>Eukaryota</taxon>
        <taxon>Metazoa</taxon>
        <taxon>Ecdysozoa</taxon>
        <taxon>Arthropoda</taxon>
        <taxon>Hexapoda</taxon>
        <taxon>Insecta</taxon>
        <taxon>Pterygota</taxon>
        <taxon>Neoptera</taxon>
        <taxon>Endopterygota</taxon>
        <taxon>Diptera</taxon>
        <taxon>Brachycera</taxon>
        <taxon>Muscomorpha</taxon>
        <taxon>Hippoboscoidea</taxon>
        <taxon>Glossinidae</taxon>
        <taxon>Glossina</taxon>
    </lineage>
</organism>
<sequence length="138" mass="15457">MNKQEDEKEEDIPIFRSSRSVVQPTQYTRASLKTPLNEPPDGYEVKEPLPSPSPPIKSEPLEKKNSLAPELKESLPSPVPIIKSEPRASSANPAKLSEKEGSKARSVKLNDQLRQSQTHFRFEALLGLPEHHLKPAKM</sequence>
<feature type="compositionally biased region" description="Basic and acidic residues" evidence="1">
    <location>
        <begin position="59"/>
        <end position="73"/>
    </location>
</feature>
<name>A0A1B0AHN8_GLOPL</name>
<dbReference type="VEuPathDB" id="VectorBase:GPAI046129"/>
<evidence type="ECO:0000313" key="3">
    <source>
        <dbReference type="Proteomes" id="UP000092445"/>
    </source>
</evidence>
<feature type="region of interest" description="Disordered" evidence="1">
    <location>
        <begin position="1"/>
        <end position="110"/>
    </location>
</feature>